<keyword evidence="1" id="KW-0812">Transmembrane</keyword>
<reference evidence="2 3" key="1">
    <citation type="journal article" date="2019" name="Emerg. Microbes Infect.">
        <title>Comprehensive subspecies identification of 175 nontuberculous mycobacteria species based on 7547 genomic profiles.</title>
        <authorList>
            <person name="Matsumoto Y."/>
            <person name="Kinjo T."/>
            <person name="Motooka D."/>
            <person name="Nabeya D."/>
            <person name="Jung N."/>
            <person name="Uechi K."/>
            <person name="Horii T."/>
            <person name="Iida T."/>
            <person name="Fujita J."/>
            <person name="Nakamura S."/>
        </authorList>
    </citation>
    <scope>NUCLEOTIDE SEQUENCE [LARGE SCALE GENOMIC DNA]</scope>
    <source>
        <strain evidence="2 3">JCM 16018</strain>
    </source>
</reference>
<dbReference type="Proteomes" id="UP000466632">
    <property type="component" value="Chromosome"/>
</dbReference>
<evidence type="ECO:0000313" key="2">
    <source>
        <dbReference type="EMBL" id="BBY03880.1"/>
    </source>
</evidence>
<proteinExistence type="predicted"/>
<dbReference type="RefSeq" id="WP_174813866.1">
    <property type="nucleotide sequence ID" value="NZ_AP022582.1"/>
</dbReference>
<protein>
    <recommendedName>
        <fullName evidence="4">Transmembrane protein</fullName>
    </recommendedName>
</protein>
<keyword evidence="3" id="KW-1185">Reference proteome</keyword>
<dbReference type="KEGG" id="mseo:MSEO_43790"/>
<organism evidence="2 3">
    <name type="scientific">Mycobacterium seoulense</name>
    <dbReference type="NCBI Taxonomy" id="386911"/>
    <lineage>
        <taxon>Bacteria</taxon>
        <taxon>Bacillati</taxon>
        <taxon>Actinomycetota</taxon>
        <taxon>Actinomycetes</taxon>
        <taxon>Mycobacteriales</taxon>
        <taxon>Mycobacteriaceae</taxon>
        <taxon>Mycobacterium</taxon>
    </lineage>
</organism>
<gene>
    <name evidence="2" type="ORF">MSEO_43790</name>
</gene>
<feature type="transmembrane region" description="Helical" evidence="1">
    <location>
        <begin position="71"/>
        <end position="88"/>
    </location>
</feature>
<evidence type="ECO:0008006" key="4">
    <source>
        <dbReference type="Google" id="ProtNLM"/>
    </source>
</evidence>
<sequence>MSAPHPAYRQPYAPWQANYPAPPGNQPLFRVRIRKHTGAVVLMFNQTYTVTGTFAQCEAALHDALLHNLLAGWWSVASILGWNWIALLENHTARRNLRRQAAQAHATRIGTPWAPSPAPPVGR</sequence>
<name>A0A7I7P5R2_9MYCO</name>
<evidence type="ECO:0000313" key="3">
    <source>
        <dbReference type="Proteomes" id="UP000466632"/>
    </source>
</evidence>
<keyword evidence="1" id="KW-1133">Transmembrane helix</keyword>
<dbReference type="EMBL" id="AP022582">
    <property type="protein sequence ID" value="BBY03880.1"/>
    <property type="molecule type" value="Genomic_DNA"/>
</dbReference>
<dbReference type="AlphaFoldDB" id="A0A7I7P5R2"/>
<keyword evidence="1" id="KW-0472">Membrane</keyword>
<accession>A0A7I7P5R2</accession>
<evidence type="ECO:0000256" key="1">
    <source>
        <dbReference type="SAM" id="Phobius"/>
    </source>
</evidence>